<dbReference type="Proteomes" id="UP000652219">
    <property type="component" value="Unassembled WGS sequence"/>
</dbReference>
<dbReference type="EMBL" id="WIGN01000113">
    <property type="protein sequence ID" value="KAF6808721.1"/>
    <property type="molecule type" value="Genomic_DNA"/>
</dbReference>
<feature type="domain" description="Heterokaryon incompatibility" evidence="1">
    <location>
        <begin position="172"/>
        <end position="316"/>
    </location>
</feature>
<comment type="caution">
    <text evidence="2">The sequence shown here is derived from an EMBL/GenBank/DDBJ whole genome shotgun (WGS) entry which is preliminary data.</text>
</comment>
<keyword evidence="3" id="KW-1185">Reference proteome</keyword>
<dbReference type="Pfam" id="PF06985">
    <property type="entry name" value="HET"/>
    <property type="match status" value="1"/>
</dbReference>
<proteinExistence type="predicted"/>
<dbReference type="InterPro" id="IPR010730">
    <property type="entry name" value="HET"/>
</dbReference>
<dbReference type="AlphaFoldDB" id="A0A8H6J9R6"/>
<dbReference type="PANTHER" id="PTHR33112">
    <property type="entry name" value="DOMAIN PROTEIN, PUTATIVE-RELATED"/>
    <property type="match status" value="1"/>
</dbReference>
<evidence type="ECO:0000259" key="1">
    <source>
        <dbReference type="Pfam" id="PF06985"/>
    </source>
</evidence>
<dbReference type="PANTHER" id="PTHR33112:SF10">
    <property type="entry name" value="TOL"/>
    <property type="match status" value="1"/>
</dbReference>
<evidence type="ECO:0000313" key="3">
    <source>
        <dbReference type="Proteomes" id="UP000652219"/>
    </source>
</evidence>
<gene>
    <name evidence="2" type="ORF">CSOJ01_07393</name>
</gene>
<protein>
    <submittedName>
        <fullName evidence="2">Heterokaryon incompatibility protein</fullName>
    </submittedName>
</protein>
<accession>A0A8H6J9R6</accession>
<sequence length="637" mass="72633">MQSNPPKVGPLFTHHCTIRSLRKSATEGCRICVTIWHDIATRKTRHGKHMFEVLHFGRTTTWGVFYEDIIFINFRSEAHACRFRFISATKTSFRPDRPLPWPSLHPRLIEDHTGSSTSLNLAKEWLSACIRSHSSCYTDSDVNFRPSRLLHISADHHVRLHTSNEYPEASSYMTLSHCWGGVNFIQLRQSNQDAFRRGIPWESLPQTFKDAIRIARHMGAAYLWIDSLSILQDSAEDWRIESAMMGSIYKYASCNIAASDAPNSREGCLYPRNHRTLPLERLHWSSDEESDSHIINVKHTSDPSDLLYSRAWVLQEALLARRTLDCGRDQLFWRCDELLASEGTPDGFPPTWSEDYHHPSFRLLGLPTTPLSSLRLMAKEMKEWDASNQEVLQTPGFRGNSEAILDAYYSPSSPSKVWINIVELYSRMSLTKDTDRPVALMGILDTFSSYLGQYLAGIRAPSWSWMSLEGPVHLRGHCEVMSWGSEDVLLSQFLGTEVVSAHDIRLRVKAPLVRATRVDQWTEVVPRALLALRRKPVVSGLRIGDYMGINKWRVSRHRLGDDDVNAWIRLAYDEAKCESTVLDMDLMAIRQRCYGTVSGLVLQENPDGSFTRVGCFEACDNAAKIFLQDEQTEVVLV</sequence>
<name>A0A8H6J9R6_9PEZI</name>
<evidence type="ECO:0000313" key="2">
    <source>
        <dbReference type="EMBL" id="KAF6808721.1"/>
    </source>
</evidence>
<reference evidence="2 3" key="1">
    <citation type="journal article" date="2020" name="Phytopathology">
        <title>Genome Sequence Resources of Colletotrichum truncatum, C. plurivorum, C. musicola, and C. sojae: Four Species Pathogenic to Soybean (Glycine max).</title>
        <authorList>
            <person name="Rogerio F."/>
            <person name="Boufleur T.R."/>
            <person name="Ciampi-Guillardi M."/>
            <person name="Sukno S.A."/>
            <person name="Thon M.R."/>
            <person name="Massola Junior N.S."/>
            <person name="Baroncelli R."/>
        </authorList>
    </citation>
    <scope>NUCLEOTIDE SEQUENCE [LARGE SCALE GENOMIC DNA]</scope>
    <source>
        <strain evidence="2 3">LFN0009</strain>
    </source>
</reference>
<organism evidence="2 3">
    <name type="scientific">Colletotrichum sojae</name>
    <dbReference type="NCBI Taxonomy" id="2175907"/>
    <lineage>
        <taxon>Eukaryota</taxon>
        <taxon>Fungi</taxon>
        <taxon>Dikarya</taxon>
        <taxon>Ascomycota</taxon>
        <taxon>Pezizomycotina</taxon>
        <taxon>Sordariomycetes</taxon>
        <taxon>Hypocreomycetidae</taxon>
        <taxon>Glomerellales</taxon>
        <taxon>Glomerellaceae</taxon>
        <taxon>Colletotrichum</taxon>
        <taxon>Colletotrichum orchidearum species complex</taxon>
    </lineage>
</organism>